<dbReference type="Gene3D" id="3.40.50.12580">
    <property type="match status" value="1"/>
</dbReference>
<dbReference type="InterPro" id="IPR043148">
    <property type="entry name" value="TagF_C"/>
</dbReference>
<evidence type="ECO:0000313" key="1">
    <source>
        <dbReference type="EMBL" id="EEX73348.1"/>
    </source>
</evidence>
<dbReference type="Pfam" id="PF04464">
    <property type="entry name" value="Glyphos_transf"/>
    <property type="match status" value="1"/>
</dbReference>
<reference evidence="1 2" key="1">
    <citation type="submission" date="2009-09" db="EMBL/GenBank/DDBJ databases">
        <authorList>
            <person name="Weinstock G."/>
            <person name="Sodergren E."/>
            <person name="Clifton S."/>
            <person name="Fulton L."/>
            <person name="Fulton B."/>
            <person name="Courtney L."/>
            <person name="Fronick C."/>
            <person name="Harrison M."/>
            <person name="Strong C."/>
            <person name="Farmer C."/>
            <person name="Delahaunty K."/>
            <person name="Markovic C."/>
            <person name="Hall O."/>
            <person name="Minx P."/>
            <person name="Tomlinson C."/>
            <person name="Mitreva M."/>
            <person name="Nelson J."/>
            <person name="Hou S."/>
            <person name="Wollam A."/>
            <person name="Pepin K.H."/>
            <person name="Johnson M."/>
            <person name="Bhonagiri V."/>
            <person name="Nash W.E."/>
            <person name="Warren W."/>
            <person name="Chinwalla A."/>
            <person name="Mardis E.R."/>
            <person name="Wilson R.K."/>
        </authorList>
    </citation>
    <scope>NUCLEOTIDE SEQUENCE [LARGE SCALE GENOMIC DNA]</scope>
    <source>
        <strain evidence="1 2">F0254</strain>
    </source>
</reference>
<dbReference type="InterPro" id="IPR051612">
    <property type="entry name" value="Teichoic_Acid_Biosynth"/>
</dbReference>
<dbReference type="eggNOG" id="COG1887">
    <property type="taxonomic scope" value="Bacteria"/>
</dbReference>
<accession>C9N1F5</accession>
<keyword evidence="1" id="KW-0808">Transferase</keyword>
<dbReference type="SUPFAM" id="SSF53756">
    <property type="entry name" value="UDP-Glycosyltransferase/glycogen phosphorylase"/>
    <property type="match status" value="1"/>
</dbReference>
<dbReference type="PANTHER" id="PTHR37316">
    <property type="entry name" value="TEICHOIC ACID GLYCEROL-PHOSPHATE PRIMASE"/>
    <property type="match status" value="1"/>
</dbReference>
<organism evidence="1 2">
    <name type="scientific">Leptotrichia hofstadii F0254</name>
    <dbReference type="NCBI Taxonomy" id="634994"/>
    <lineage>
        <taxon>Bacteria</taxon>
        <taxon>Fusobacteriati</taxon>
        <taxon>Fusobacteriota</taxon>
        <taxon>Fusobacteriia</taxon>
        <taxon>Fusobacteriales</taxon>
        <taxon>Leptotrichiaceae</taxon>
        <taxon>Leptotrichia</taxon>
    </lineage>
</organism>
<dbReference type="HOGENOM" id="CLU_1407260_0_0_0"/>
<evidence type="ECO:0000313" key="2">
    <source>
        <dbReference type="Proteomes" id="UP000006233"/>
    </source>
</evidence>
<protein>
    <submittedName>
        <fullName evidence="1">CDP-glycerol:poly(Glycerophosphate) glycerophosphotransferase</fullName>
    </submittedName>
</protein>
<dbReference type="InterPro" id="IPR007554">
    <property type="entry name" value="Glycerophosphate_synth"/>
</dbReference>
<proteinExistence type="predicted"/>
<dbReference type="STRING" id="634994.GCWU000323_02676"/>
<sequence length="193" mass="23360">MPTWRNWLKSENSENQKFEETKYFQNIANLITDKKLNNYLEKNDIKLNIYIHQLMQDYLKNFGNIKLGKNIKILPKEVNITEELQKSKLLITDYSSVAYDFYYLNKPIIFFQFDKREYEEKVGSYVDLDKDLFGKQAKTVEKCVEEIIEISENNFHYDKEMKQKSDKLREKFLKYVDKGNCERVYDEILKRIN</sequence>
<dbReference type="GO" id="GO:0016020">
    <property type="term" value="C:membrane"/>
    <property type="evidence" value="ECO:0007669"/>
    <property type="project" value="InterPro"/>
</dbReference>
<dbReference type="EMBL" id="ACVB02000029">
    <property type="protein sequence ID" value="EEX73348.1"/>
    <property type="molecule type" value="Genomic_DNA"/>
</dbReference>
<gene>
    <name evidence="1" type="ORF">GCWU000323_02676</name>
</gene>
<comment type="caution">
    <text evidence="1">The sequence shown here is derived from an EMBL/GenBank/DDBJ whole genome shotgun (WGS) entry which is preliminary data.</text>
</comment>
<dbReference type="GO" id="GO:0047355">
    <property type="term" value="F:CDP-glycerol glycerophosphotransferase activity"/>
    <property type="evidence" value="ECO:0007669"/>
    <property type="project" value="InterPro"/>
</dbReference>
<name>C9N1F5_9FUSO</name>
<dbReference type="Proteomes" id="UP000006233">
    <property type="component" value="Unassembled WGS sequence"/>
</dbReference>
<dbReference type="PANTHER" id="PTHR37316:SF3">
    <property type="entry name" value="TEICHOIC ACID GLYCEROL-PHOSPHATE TRANSFERASE"/>
    <property type="match status" value="1"/>
</dbReference>
<dbReference type="AlphaFoldDB" id="C9N1F5"/>